<dbReference type="EMBL" id="JAAALK010000079">
    <property type="protein sequence ID" value="KAG8096306.1"/>
    <property type="molecule type" value="Genomic_DNA"/>
</dbReference>
<accession>A0A8J5WVL5</accession>
<dbReference type="EMBL" id="JAAALK010000287">
    <property type="protein sequence ID" value="KAG8060237.1"/>
    <property type="molecule type" value="Genomic_DNA"/>
</dbReference>
<proteinExistence type="predicted"/>
<evidence type="ECO:0000313" key="1">
    <source>
        <dbReference type="EMBL" id="KAG8047489.1"/>
    </source>
</evidence>
<gene>
    <name evidence="2" type="ORF">GUJ93_ZPchr0002g23411</name>
    <name evidence="1" type="ORF">GUJ93_ZPchr0008g13478</name>
    <name evidence="3" type="ORF">GUJ93_ZPchr0013g33876</name>
</gene>
<reference evidence="3" key="2">
    <citation type="submission" date="2021-02" db="EMBL/GenBank/DDBJ databases">
        <authorList>
            <person name="Kimball J.A."/>
            <person name="Haas M.W."/>
            <person name="Macchietto M."/>
            <person name="Kono T."/>
            <person name="Duquette J."/>
            <person name="Shao M."/>
        </authorList>
    </citation>
    <scope>NUCLEOTIDE SEQUENCE</scope>
    <source>
        <tissue evidence="3">Fresh leaf tissue</tissue>
    </source>
</reference>
<protein>
    <submittedName>
        <fullName evidence="3">Uncharacterized protein</fullName>
    </submittedName>
</protein>
<comment type="caution">
    <text evidence="3">The sequence shown here is derived from an EMBL/GenBank/DDBJ whole genome shotgun (WGS) entry which is preliminary data.</text>
</comment>
<evidence type="ECO:0000313" key="2">
    <source>
        <dbReference type="EMBL" id="KAG8060237.1"/>
    </source>
</evidence>
<reference evidence="3" key="1">
    <citation type="journal article" date="2021" name="bioRxiv">
        <title>Whole Genome Assembly and Annotation of Northern Wild Rice, Zizania palustris L., Supports a Whole Genome Duplication in the Zizania Genus.</title>
        <authorList>
            <person name="Haas M."/>
            <person name="Kono T."/>
            <person name="Macchietto M."/>
            <person name="Millas R."/>
            <person name="McGilp L."/>
            <person name="Shao M."/>
            <person name="Duquette J."/>
            <person name="Hirsch C.N."/>
            <person name="Kimball J."/>
        </authorList>
    </citation>
    <scope>NUCLEOTIDE SEQUENCE</scope>
    <source>
        <tissue evidence="3">Fresh leaf tissue</tissue>
    </source>
</reference>
<organism evidence="3 4">
    <name type="scientific">Zizania palustris</name>
    <name type="common">Northern wild rice</name>
    <dbReference type="NCBI Taxonomy" id="103762"/>
    <lineage>
        <taxon>Eukaryota</taxon>
        <taxon>Viridiplantae</taxon>
        <taxon>Streptophyta</taxon>
        <taxon>Embryophyta</taxon>
        <taxon>Tracheophyta</taxon>
        <taxon>Spermatophyta</taxon>
        <taxon>Magnoliopsida</taxon>
        <taxon>Liliopsida</taxon>
        <taxon>Poales</taxon>
        <taxon>Poaceae</taxon>
        <taxon>BOP clade</taxon>
        <taxon>Oryzoideae</taxon>
        <taxon>Oryzeae</taxon>
        <taxon>Zizaniinae</taxon>
        <taxon>Zizania</taxon>
    </lineage>
</organism>
<dbReference type="AlphaFoldDB" id="A0A8J5WVL5"/>
<evidence type="ECO:0000313" key="4">
    <source>
        <dbReference type="Proteomes" id="UP000729402"/>
    </source>
</evidence>
<dbReference type="Proteomes" id="UP000729402">
    <property type="component" value="Unassembled WGS sequence"/>
</dbReference>
<name>A0A8J5WVL5_ZIZPA</name>
<evidence type="ECO:0000313" key="3">
    <source>
        <dbReference type="EMBL" id="KAG8096306.1"/>
    </source>
</evidence>
<sequence>MSRFFLTTSSNEAVISGDSPLPNFIGYSLPSSEIILVSTSPSGLGLSEDPFGGLKASGTSLALSATLCTCRGSNGCPWPYSVLLATAWSPEIVSTPPCVGILRQR</sequence>
<keyword evidence="4" id="KW-1185">Reference proteome</keyword>
<dbReference type="EMBL" id="JAAALK010000290">
    <property type="protein sequence ID" value="KAG8047489.1"/>
    <property type="molecule type" value="Genomic_DNA"/>
</dbReference>